<accession>A0A8S4RI95</accession>
<dbReference type="InterPro" id="IPR018028">
    <property type="entry name" value="Catalase"/>
</dbReference>
<dbReference type="PANTHER" id="PTHR11465:SF9">
    <property type="entry name" value="CATALASE"/>
    <property type="match status" value="1"/>
</dbReference>
<dbReference type="InterPro" id="IPR011614">
    <property type="entry name" value="Catalase_core"/>
</dbReference>
<name>A0A8S4RI95_9NEOP</name>
<evidence type="ECO:0000256" key="1">
    <source>
        <dbReference type="ARBA" id="ARBA00005329"/>
    </source>
</evidence>
<keyword evidence="11" id="KW-1185">Reference proteome</keyword>
<evidence type="ECO:0000256" key="2">
    <source>
        <dbReference type="ARBA" id="ARBA00022559"/>
    </source>
</evidence>
<dbReference type="PRINTS" id="PR00067">
    <property type="entry name" value="CATALASE"/>
</dbReference>
<evidence type="ECO:0000256" key="5">
    <source>
        <dbReference type="ARBA" id="ARBA00023002"/>
    </source>
</evidence>
<dbReference type="InterPro" id="IPR020835">
    <property type="entry name" value="Catalase_sf"/>
</dbReference>
<keyword evidence="2" id="KW-0575">Peroxidase</keyword>
<dbReference type="InterPro" id="IPR010582">
    <property type="entry name" value="Catalase_immune_responsive"/>
</dbReference>
<dbReference type="PIRSF" id="PIRSF038928">
    <property type="entry name" value="Catalase_clade1-3"/>
    <property type="match status" value="1"/>
</dbReference>
<feature type="domain" description="Catalase core" evidence="9">
    <location>
        <begin position="3"/>
        <end position="386"/>
    </location>
</feature>
<organism evidence="10 11">
    <name type="scientific">Pararge aegeria aegeria</name>
    <dbReference type="NCBI Taxonomy" id="348720"/>
    <lineage>
        <taxon>Eukaryota</taxon>
        <taxon>Metazoa</taxon>
        <taxon>Ecdysozoa</taxon>
        <taxon>Arthropoda</taxon>
        <taxon>Hexapoda</taxon>
        <taxon>Insecta</taxon>
        <taxon>Pterygota</taxon>
        <taxon>Neoptera</taxon>
        <taxon>Endopterygota</taxon>
        <taxon>Lepidoptera</taxon>
        <taxon>Glossata</taxon>
        <taxon>Ditrysia</taxon>
        <taxon>Papilionoidea</taxon>
        <taxon>Nymphalidae</taxon>
        <taxon>Satyrinae</taxon>
        <taxon>Satyrini</taxon>
        <taxon>Parargina</taxon>
        <taxon>Pararge</taxon>
    </lineage>
</organism>
<dbReference type="GO" id="GO:0020037">
    <property type="term" value="F:heme binding"/>
    <property type="evidence" value="ECO:0007669"/>
    <property type="project" value="InterPro"/>
</dbReference>
<evidence type="ECO:0000256" key="6">
    <source>
        <dbReference type="ARBA" id="ARBA00023004"/>
    </source>
</evidence>
<keyword evidence="5" id="KW-0560">Oxidoreductase</keyword>
<evidence type="ECO:0000313" key="10">
    <source>
        <dbReference type="EMBL" id="CAH2236186.1"/>
    </source>
</evidence>
<dbReference type="Proteomes" id="UP000838756">
    <property type="component" value="Unassembled WGS sequence"/>
</dbReference>
<keyword evidence="4 8" id="KW-0479">Metal-binding</keyword>
<evidence type="ECO:0000256" key="4">
    <source>
        <dbReference type="ARBA" id="ARBA00022723"/>
    </source>
</evidence>
<gene>
    <name evidence="10" type="primary">jg24081</name>
    <name evidence="10" type="ORF">PAEG_LOCUS13664</name>
</gene>
<dbReference type="GO" id="GO:0005739">
    <property type="term" value="C:mitochondrion"/>
    <property type="evidence" value="ECO:0007669"/>
    <property type="project" value="TreeGrafter"/>
</dbReference>
<dbReference type="OrthoDB" id="6880011at2759"/>
<dbReference type="Pfam" id="PF06628">
    <property type="entry name" value="Catalase-rel"/>
    <property type="match status" value="1"/>
</dbReference>
<evidence type="ECO:0000256" key="3">
    <source>
        <dbReference type="ARBA" id="ARBA00022617"/>
    </source>
</evidence>
<dbReference type="Pfam" id="PF00199">
    <property type="entry name" value="Catalase"/>
    <property type="match status" value="1"/>
</dbReference>
<dbReference type="InterPro" id="IPR024711">
    <property type="entry name" value="Catalase_clade1/3"/>
</dbReference>
<dbReference type="GO" id="GO:0004096">
    <property type="term" value="F:catalase activity"/>
    <property type="evidence" value="ECO:0007669"/>
    <property type="project" value="UniProtKB-EC"/>
</dbReference>
<dbReference type="AlphaFoldDB" id="A0A8S4RI95"/>
<dbReference type="GO" id="GO:0046872">
    <property type="term" value="F:metal ion binding"/>
    <property type="evidence" value="ECO:0007669"/>
    <property type="project" value="UniProtKB-KW"/>
</dbReference>
<dbReference type="Gene3D" id="2.40.180.10">
    <property type="entry name" value="Catalase core domain"/>
    <property type="match status" value="1"/>
</dbReference>
<evidence type="ECO:0000259" key="9">
    <source>
        <dbReference type="SMART" id="SM01060"/>
    </source>
</evidence>
<dbReference type="EMBL" id="CAKXAJ010025190">
    <property type="protein sequence ID" value="CAH2236186.1"/>
    <property type="molecule type" value="Genomic_DNA"/>
</dbReference>
<dbReference type="GO" id="GO:0042542">
    <property type="term" value="P:response to hydrogen peroxide"/>
    <property type="evidence" value="ECO:0007669"/>
    <property type="project" value="TreeGrafter"/>
</dbReference>
<keyword evidence="6 8" id="KW-0408">Iron</keyword>
<dbReference type="SMART" id="SM01060">
    <property type="entry name" value="Catalase"/>
    <property type="match status" value="1"/>
</dbReference>
<comment type="caution">
    <text evidence="10">The sequence shown here is derived from an EMBL/GenBank/DDBJ whole genome shotgun (WGS) entry which is preliminary data.</text>
</comment>
<feature type="binding site" description="axial binding residue" evidence="8">
    <location>
        <position position="331"/>
    </location>
    <ligand>
        <name>heme</name>
        <dbReference type="ChEBI" id="CHEBI:30413"/>
    </ligand>
    <ligandPart>
        <name>Fe</name>
        <dbReference type="ChEBI" id="CHEBI:18248"/>
    </ligandPart>
</feature>
<evidence type="ECO:0000256" key="7">
    <source>
        <dbReference type="ARBA" id="ARBA00023324"/>
    </source>
</evidence>
<dbReference type="PANTHER" id="PTHR11465">
    <property type="entry name" value="CATALASE"/>
    <property type="match status" value="1"/>
</dbReference>
<reference evidence="10" key="1">
    <citation type="submission" date="2022-03" db="EMBL/GenBank/DDBJ databases">
        <authorList>
            <person name="Lindestad O."/>
        </authorList>
    </citation>
    <scope>NUCLEOTIDE SEQUENCE</scope>
</reference>
<comment type="similarity">
    <text evidence="1">Belongs to the catalase family.</text>
</comment>
<keyword evidence="7" id="KW-0376">Hydrogen peroxide</keyword>
<dbReference type="GO" id="GO:0005777">
    <property type="term" value="C:peroxisome"/>
    <property type="evidence" value="ECO:0007669"/>
    <property type="project" value="TreeGrafter"/>
</dbReference>
<comment type="cofactor">
    <cofactor evidence="8">
        <name>heme</name>
        <dbReference type="ChEBI" id="CHEBI:30413"/>
    </cofactor>
</comment>
<protein>
    <submittedName>
        <fullName evidence="10">Jg24081 protein</fullName>
    </submittedName>
</protein>
<dbReference type="GO" id="GO:0042744">
    <property type="term" value="P:hydrogen peroxide catabolic process"/>
    <property type="evidence" value="ECO:0007669"/>
    <property type="project" value="UniProtKB-KW"/>
</dbReference>
<evidence type="ECO:0000313" key="11">
    <source>
        <dbReference type="Proteomes" id="UP000838756"/>
    </source>
</evidence>
<dbReference type="PROSITE" id="PS51402">
    <property type="entry name" value="CATALASE_3"/>
    <property type="match status" value="1"/>
</dbReference>
<dbReference type="SUPFAM" id="SSF56634">
    <property type="entry name" value="Heme-dependent catalase-like"/>
    <property type="match status" value="1"/>
</dbReference>
<keyword evidence="3 8" id="KW-0349">Heme</keyword>
<proteinExistence type="inferred from homology"/>
<evidence type="ECO:0000256" key="8">
    <source>
        <dbReference type="PIRSR" id="PIRSR038928-2"/>
    </source>
</evidence>
<sequence>MLTTSSGAPVSSTDANSTLNTRLLFNEHFMDLMASFVRERIPLRIIHAKAAGGWGYFEVTHDITHVCRAKLFSKVGKRTKVAVRFSPAFQQRGGNDLDRNLRGFSVKFYTEDGIFDIVGANAPVFCYKDPRLFTSFVHSQSKNPVTDIYDPNMIWDFLTLTPEALFMYLMAYFGDRGIPDGYRHMPGFGVHTYQVENVIREAYFIRFHFTPDAGLKNLRSDEARRIQSRDPDYFTRDLYRAIGNGDYPSWTVSIQVLTLAQVHECGSYVFDVTRILPVDKYPLWPVGKLVLNQNVVNYFLETEQIAFNPANLVPGILGGPDHLFEARRFAYKESQFYRLGVNYNKISVNCPFNTKVLTYNRNGRPPIGANGYDIPNYYPNSFNGPVPYLDNNSTTLIELIEGKANNYDQVTDYVNGLNDEEFNRLVGNILYSLRQAVKFIQKRAVRELTFISSELGRRIAQGLLSDEY</sequence>